<protein>
    <recommendedName>
        <fullName evidence="2">Thioesterase TesA</fullName>
    </recommendedName>
</protein>
<evidence type="ECO:0000256" key="2">
    <source>
        <dbReference type="ARBA" id="ARBA00015007"/>
    </source>
</evidence>
<name>A0ABW2RZK3_9NOCA</name>
<dbReference type="InterPro" id="IPR001031">
    <property type="entry name" value="Thioesterase"/>
</dbReference>
<comment type="caution">
    <text evidence="6">The sequence shown here is derived from an EMBL/GenBank/DDBJ whole genome shotgun (WGS) entry which is preliminary data.</text>
</comment>
<dbReference type="InterPro" id="IPR020802">
    <property type="entry name" value="TesA-like"/>
</dbReference>
<dbReference type="PANTHER" id="PTHR11487">
    <property type="entry name" value="THIOESTERASE"/>
    <property type="match status" value="1"/>
</dbReference>
<dbReference type="InterPro" id="IPR029058">
    <property type="entry name" value="AB_hydrolase_fold"/>
</dbReference>
<reference evidence="7" key="1">
    <citation type="journal article" date="2019" name="Int. J. Syst. Evol. Microbiol.">
        <title>The Global Catalogue of Microorganisms (GCM) 10K type strain sequencing project: providing services to taxonomists for standard genome sequencing and annotation.</title>
        <authorList>
            <consortium name="The Broad Institute Genomics Platform"/>
            <consortium name="The Broad Institute Genome Sequencing Center for Infectious Disease"/>
            <person name="Wu L."/>
            <person name="Ma J."/>
        </authorList>
    </citation>
    <scope>NUCLEOTIDE SEQUENCE [LARGE SCALE GENOMIC DNA]</scope>
    <source>
        <strain evidence="7">ICMP 19430</strain>
    </source>
</reference>
<dbReference type="RefSeq" id="WP_378405360.1">
    <property type="nucleotide sequence ID" value="NZ_JBHTCS010000014.1"/>
</dbReference>
<gene>
    <name evidence="6" type="ORF">ACFQS9_13335</name>
</gene>
<organism evidence="6 7">
    <name type="scientific">Rhodococcus daqingensis</name>
    <dbReference type="NCBI Taxonomy" id="2479363"/>
    <lineage>
        <taxon>Bacteria</taxon>
        <taxon>Bacillati</taxon>
        <taxon>Actinomycetota</taxon>
        <taxon>Actinomycetes</taxon>
        <taxon>Mycobacteriales</taxon>
        <taxon>Nocardiaceae</taxon>
        <taxon>Rhodococcus</taxon>
    </lineage>
</organism>
<evidence type="ECO:0000313" key="7">
    <source>
        <dbReference type="Proteomes" id="UP001596484"/>
    </source>
</evidence>
<comment type="similarity">
    <text evidence="1">Belongs to the thioesterase family.</text>
</comment>
<dbReference type="EMBL" id="JBHTCS010000014">
    <property type="protein sequence ID" value="MFC7448874.1"/>
    <property type="molecule type" value="Genomic_DNA"/>
</dbReference>
<evidence type="ECO:0000256" key="1">
    <source>
        <dbReference type="ARBA" id="ARBA00007169"/>
    </source>
</evidence>
<evidence type="ECO:0000259" key="5">
    <source>
        <dbReference type="SMART" id="SM00824"/>
    </source>
</evidence>
<evidence type="ECO:0000313" key="6">
    <source>
        <dbReference type="EMBL" id="MFC7448874.1"/>
    </source>
</evidence>
<keyword evidence="7" id="KW-1185">Reference proteome</keyword>
<dbReference type="PANTHER" id="PTHR11487:SF0">
    <property type="entry name" value="S-ACYL FATTY ACID SYNTHASE THIOESTERASE, MEDIUM CHAIN"/>
    <property type="match status" value="1"/>
</dbReference>
<sequence>MDGAALICLPYAGSGASFFRSWRAVAPKGLRIVPVQLPGREERFAEPLLTTVEAAMDDLVPRLLPDCRAADSVALFGHSLGAVLAYELAHRLGDEGGVTLSRLFVSGSPGPSTVREIRASKLDDDQFVAQVNELAGYSHPALDHPELRELLLPVLRADVEMHENYRPPERGPLEVPISALRGRDDLLVSAGQAGEWREATTADTSVLELDGGHMYLTDHAHALLRLIATLLDGPDPR</sequence>
<keyword evidence="3" id="KW-0378">Hydrolase</keyword>
<dbReference type="InterPro" id="IPR012223">
    <property type="entry name" value="TEII"/>
</dbReference>
<proteinExistence type="inferred from homology"/>
<dbReference type="Gene3D" id="3.40.50.1820">
    <property type="entry name" value="alpha/beta hydrolase"/>
    <property type="match status" value="1"/>
</dbReference>
<dbReference type="SMART" id="SM00824">
    <property type="entry name" value="PKS_TE"/>
    <property type="match status" value="1"/>
</dbReference>
<feature type="domain" description="Thioesterase TesA-like" evidence="5">
    <location>
        <begin position="7"/>
        <end position="231"/>
    </location>
</feature>
<dbReference type="Proteomes" id="UP001596484">
    <property type="component" value="Unassembled WGS sequence"/>
</dbReference>
<evidence type="ECO:0000256" key="3">
    <source>
        <dbReference type="ARBA" id="ARBA00022801"/>
    </source>
</evidence>
<evidence type="ECO:0000256" key="4">
    <source>
        <dbReference type="ARBA" id="ARBA00024293"/>
    </source>
</evidence>
<accession>A0ABW2RZK3</accession>
<comment type="catalytic activity">
    <reaction evidence="4">
        <text>a fatty acyl-CoA + H2O = a fatty acid + CoA + H(+)</text>
        <dbReference type="Rhea" id="RHEA:16781"/>
        <dbReference type="ChEBI" id="CHEBI:15377"/>
        <dbReference type="ChEBI" id="CHEBI:15378"/>
        <dbReference type="ChEBI" id="CHEBI:28868"/>
        <dbReference type="ChEBI" id="CHEBI:57287"/>
        <dbReference type="ChEBI" id="CHEBI:77636"/>
    </reaction>
</comment>
<dbReference type="Pfam" id="PF00975">
    <property type="entry name" value="Thioesterase"/>
    <property type="match status" value="1"/>
</dbReference>
<dbReference type="SUPFAM" id="SSF53474">
    <property type="entry name" value="alpha/beta-Hydrolases"/>
    <property type="match status" value="1"/>
</dbReference>